<dbReference type="EMBL" id="CP000108">
    <property type="protein sequence ID" value="ABB28368.1"/>
    <property type="molecule type" value="Genomic_DNA"/>
</dbReference>
<dbReference type="OrthoDB" id="9815829at2"/>
<dbReference type="Gene3D" id="3.90.550.10">
    <property type="entry name" value="Spore Coat Polysaccharide Biosynthesis Protein SpsA, Chain A"/>
    <property type="match status" value="1"/>
</dbReference>
<dbReference type="HOGENOM" id="CLU_025996_0_7_10"/>
<reference evidence="2" key="1">
    <citation type="submission" date="2005-08" db="EMBL/GenBank/DDBJ databases">
        <title>Complete sequence of Chlorobium chlorochromatii CaD3.</title>
        <authorList>
            <person name="Copeland A."/>
            <person name="Lucas S."/>
            <person name="Lapidus A."/>
            <person name="Barry K."/>
            <person name="Detter J.C."/>
            <person name="Glavina T."/>
            <person name="Hammon N."/>
            <person name="Israni S."/>
            <person name="Pitluck S."/>
            <person name="Bryant D."/>
            <person name="Schmutz J."/>
            <person name="Larimer F."/>
            <person name="Land M."/>
            <person name="Kyrpides N."/>
            <person name="Ivanova N."/>
            <person name="Richardson P."/>
        </authorList>
    </citation>
    <scope>NUCLEOTIDE SEQUENCE [LARGE SCALE GENOMIC DNA]</scope>
    <source>
        <strain evidence="2">CaD3</strain>
    </source>
</reference>
<dbReference type="CAZy" id="GT2">
    <property type="family name" value="Glycosyltransferase Family 2"/>
</dbReference>
<feature type="domain" description="Glycosyltransferase 2-like" evidence="1">
    <location>
        <begin position="10"/>
        <end position="119"/>
    </location>
</feature>
<dbReference type="InterPro" id="IPR050834">
    <property type="entry name" value="Glycosyltransf_2"/>
</dbReference>
<name>Q3ARK7_CHLCH</name>
<evidence type="ECO:0000313" key="2">
    <source>
        <dbReference type="EMBL" id="ABB28368.1"/>
    </source>
</evidence>
<dbReference type="CDD" id="cd00761">
    <property type="entry name" value="Glyco_tranf_GTA_type"/>
    <property type="match status" value="1"/>
</dbReference>
<proteinExistence type="predicted"/>
<organism evidence="2">
    <name type="scientific">Chlorobium chlorochromatii (strain CaD3)</name>
    <dbReference type="NCBI Taxonomy" id="340177"/>
    <lineage>
        <taxon>Bacteria</taxon>
        <taxon>Pseudomonadati</taxon>
        <taxon>Chlorobiota</taxon>
        <taxon>Chlorobiia</taxon>
        <taxon>Chlorobiales</taxon>
        <taxon>Chlorobiaceae</taxon>
        <taxon>Chlorobium/Pelodictyon group</taxon>
        <taxon>Chlorobium</taxon>
    </lineage>
</organism>
<accession>Q3ARK7</accession>
<dbReference type="InterPro" id="IPR001173">
    <property type="entry name" value="Glyco_trans_2-like"/>
</dbReference>
<evidence type="ECO:0000259" key="1">
    <source>
        <dbReference type="Pfam" id="PF00535"/>
    </source>
</evidence>
<dbReference type="eggNOG" id="COG0463">
    <property type="taxonomic scope" value="Bacteria"/>
</dbReference>
<dbReference type="PANTHER" id="PTHR43685:SF2">
    <property type="entry name" value="GLYCOSYLTRANSFERASE 2-LIKE DOMAIN-CONTAINING PROTEIN"/>
    <property type="match status" value="1"/>
</dbReference>
<dbReference type="InterPro" id="IPR029044">
    <property type="entry name" value="Nucleotide-diphossugar_trans"/>
</dbReference>
<protein>
    <submittedName>
        <fullName evidence="2">Glycosyl transferase</fullName>
    </submittedName>
</protein>
<dbReference type="Pfam" id="PF00535">
    <property type="entry name" value="Glycos_transf_2"/>
    <property type="match status" value="1"/>
</dbReference>
<dbReference type="GO" id="GO:0016740">
    <property type="term" value="F:transferase activity"/>
    <property type="evidence" value="ECO:0007669"/>
    <property type="project" value="UniProtKB-KW"/>
</dbReference>
<dbReference type="KEGG" id="cch:Cag_1106"/>
<keyword evidence="2" id="KW-0808">Transferase</keyword>
<sequence>MIFSYQPTVSIILATFNRAHYVAHAVQSVVEQTIDDWELLIVDDGSDDATFDVVAPFLAQHSNIRYMKHKNRNAALSRNAGIQASFGQYITFLDSDDRYAPNHLASRLKIMAENPAVDLLSGGFWCEEPTLVKDRDNPKRLINIRECIVCGTLFGKRELFFDLEGFRNVAYAEDTDLWERASLRFVTKKIAAPESYLYQRALDSITLTYQATMNG</sequence>
<dbReference type="STRING" id="340177.Cag_1106"/>
<dbReference type="SUPFAM" id="SSF53448">
    <property type="entry name" value="Nucleotide-diphospho-sugar transferases"/>
    <property type="match status" value="1"/>
</dbReference>
<dbReference type="PANTHER" id="PTHR43685">
    <property type="entry name" value="GLYCOSYLTRANSFERASE"/>
    <property type="match status" value="1"/>
</dbReference>
<gene>
    <name evidence="2" type="ordered locus">Cag_1106</name>
</gene>
<dbReference type="AlphaFoldDB" id="Q3ARK7"/>